<reference evidence="2" key="1">
    <citation type="submission" date="2021-02" db="EMBL/GenBank/DDBJ databases">
        <authorList>
            <person name="Dougan E. K."/>
            <person name="Rhodes N."/>
            <person name="Thang M."/>
            <person name="Chan C."/>
        </authorList>
    </citation>
    <scope>NUCLEOTIDE SEQUENCE</scope>
</reference>
<gene>
    <name evidence="2" type="ORF">PGLA1383_LOCUS29344</name>
</gene>
<feature type="compositionally biased region" description="Basic and acidic residues" evidence="1">
    <location>
        <begin position="100"/>
        <end position="110"/>
    </location>
</feature>
<accession>A0A813FAI0</accession>
<evidence type="ECO:0000313" key="3">
    <source>
        <dbReference type="Proteomes" id="UP000654075"/>
    </source>
</evidence>
<evidence type="ECO:0000256" key="1">
    <source>
        <dbReference type="SAM" id="MobiDB-lite"/>
    </source>
</evidence>
<dbReference type="EMBL" id="CAJNNV010025029">
    <property type="protein sequence ID" value="CAE8611542.1"/>
    <property type="molecule type" value="Genomic_DNA"/>
</dbReference>
<evidence type="ECO:0000313" key="2">
    <source>
        <dbReference type="EMBL" id="CAE8611542.1"/>
    </source>
</evidence>
<name>A0A813FAI0_POLGL</name>
<dbReference type="SUPFAM" id="SSF52047">
    <property type="entry name" value="RNI-like"/>
    <property type="match status" value="1"/>
</dbReference>
<comment type="caution">
    <text evidence="2">The sequence shown here is derived from an EMBL/GenBank/DDBJ whole genome shotgun (WGS) entry which is preliminary data.</text>
</comment>
<dbReference type="AlphaFoldDB" id="A0A813FAI0"/>
<proteinExistence type="predicted"/>
<organism evidence="2 3">
    <name type="scientific">Polarella glacialis</name>
    <name type="common">Dinoflagellate</name>
    <dbReference type="NCBI Taxonomy" id="89957"/>
    <lineage>
        <taxon>Eukaryota</taxon>
        <taxon>Sar</taxon>
        <taxon>Alveolata</taxon>
        <taxon>Dinophyceae</taxon>
        <taxon>Suessiales</taxon>
        <taxon>Suessiaceae</taxon>
        <taxon>Polarella</taxon>
    </lineage>
</organism>
<dbReference type="InterPro" id="IPR032675">
    <property type="entry name" value="LRR_dom_sf"/>
</dbReference>
<dbReference type="Gene3D" id="3.80.10.10">
    <property type="entry name" value="Ribonuclease Inhibitor"/>
    <property type="match status" value="1"/>
</dbReference>
<feature type="compositionally biased region" description="Polar residues" evidence="1">
    <location>
        <begin position="139"/>
        <end position="151"/>
    </location>
</feature>
<keyword evidence="3" id="KW-1185">Reference proteome</keyword>
<dbReference type="Proteomes" id="UP000654075">
    <property type="component" value="Unassembled WGS sequence"/>
</dbReference>
<sequence>MLCKQISDSGVAALAEKLPISLQQLNLNFLCYSRISDAGVAALAEKLPIILQQLQLDFMLCNQISNAAQSATGSLESLCAWAVAAELGAAPVLEKEEEGEMGKPSHESPRARPAAPTVPWRGQTPTPDRSAPSPGAPQTIHSTTKVAETSSDTVLAEGHANETDVGSLDFAHRFAGNVLSKVPSSFGGYIKFQAVQGREGRTLAEQ</sequence>
<protein>
    <submittedName>
        <fullName evidence="2">Uncharacterized protein</fullName>
    </submittedName>
</protein>
<feature type="region of interest" description="Disordered" evidence="1">
    <location>
        <begin position="93"/>
        <end position="151"/>
    </location>
</feature>